<dbReference type="STRING" id="421058.SAMN05421866_4211"/>
<proteinExistence type="predicted"/>
<accession>A0A1M5WRU9</accession>
<evidence type="ECO:0000313" key="2">
    <source>
        <dbReference type="Proteomes" id="UP000184047"/>
    </source>
</evidence>
<gene>
    <name evidence="1" type="ORF">SAMN05421866_4211</name>
</gene>
<dbReference type="Pfam" id="PF05766">
    <property type="entry name" value="NinG"/>
    <property type="match status" value="1"/>
</dbReference>
<reference evidence="2" key="1">
    <citation type="submission" date="2016-11" db="EMBL/GenBank/DDBJ databases">
        <authorList>
            <person name="Varghese N."/>
            <person name="Submissions S."/>
        </authorList>
    </citation>
    <scope>NUCLEOTIDE SEQUENCE [LARGE SCALE GENOMIC DNA]</scope>
    <source>
        <strain evidence="2">DSM 19055</strain>
    </source>
</reference>
<dbReference type="RefSeq" id="WP_083539029.1">
    <property type="nucleotide sequence ID" value="NZ_FQWT01000008.1"/>
</dbReference>
<evidence type="ECO:0000313" key="1">
    <source>
        <dbReference type="EMBL" id="SHH90297.1"/>
    </source>
</evidence>
<dbReference type="eggNOG" id="COG1403">
    <property type="taxonomic scope" value="Bacteria"/>
</dbReference>
<dbReference type="OrthoDB" id="5741553at2"/>
<keyword evidence="2" id="KW-1185">Reference proteome</keyword>
<dbReference type="Proteomes" id="UP000184047">
    <property type="component" value="Unassembled WGS sequence"/>
</dbReference>
<sequence>MKVVKPKKCAVCGDEFIPSKTTQKVCGMNCAISLGKSNIQKQNAKAWQKEKKIMKERLKNHKDWLQDLQKVFNEFIRLSQKGSSCISCPNPEPTDAGHYRSIGAHPELRFEEKNVNLQCRKCNGYWGGNLIEYRKGLVRKYGIEVVEWLEGPHEPIKLSIPEIKEKIEYYRGKIREMKKKAEIS</sequence>
<protein>
    <submittedName>
        <fullName evidence="1">Bacteriophage Lambda NinG protein</fullName>
    </submittedName>
</protein>
<organism evidence="1 2">
    <name type="scientific">Chryseobacterium oranimense</name>
    <dbReference type="NCBI Taxonomy" id="421058"/>
    <lineage>
        <taxon>Bacteria</taxon>
        <taxon>Pseudomonadati</taxon>
        <taxon>Bacteroidota</taxon>
        <taxon>Flavobacteriia</taxon>
        <taxon>Flavobacteriales</taxon>
        <taxon>Weeksellaceae</taxon>
        <taxon>Chryseobacterium group</taxon>
        <taxon>Chryseobacterium</taxon>
    </lineage>
</organism>
<dbReference type="AlphaFoldDB" id="A0A1M5WRU9"/>
<dbReference type="InterPro" id="IPR008713">
    <property type="entry name" value="Phage_lambda_NinG"/>
</dbReference>
<name>A0A1M5WRU9_9FLAO</name>
<dbReference type="EMBL" id="FQWT01000008">
    <property type="protein sequence ID" value="SHH90297.1"/>
    <property type="molecule type" value="Genomic_DNA"/>
</dbReference>